<dbReference type="AlphaFoldDB" id="A0A699KYX7"/>
<accession>A0A699KYX7</accession>
<comment type="caution">
    <text evidence="2">The sequence shown here is derived from an EMBL/GenBank/DDBJ whole genome shotgun (WGS) entry which is preliminary data.</text>
</comment>
<feature type="non-terminal residue" evidence="2">
    <location>
        <position position="1"/>
    </location>
</feature>
<feature type="region of interest" description="Disordered" evidence="1">
    <location>
        <begin position="87"/>
        <end position="116"/>
    </location>
</feature>
<sequence>VNILGISGPHLGPSPLISLQLASSSNRPLDTTYASCVVKACAQVVVGPLRRTWKKEVEPTTLLEKPNSVTNLLAEVGSRASVLPLEVPLDETEASRMDDRRSKKKEMEERMRKPEG</sequence>
<gene>
    <name evidence="2" type="ORF">Tci_690268</name>
</gene>
<name>A0A699KYX7_TANCI</name>
<reference evidence="2" key="1">
    <citation type="journal article" date="2019" name="Sci. Rep.">
        <title>Draft genome of Tanacetum cinerariifolium, the natural source of mosquito coil.</title>
        <authorList>
            <person name="Yamashiro T."/>
            <person name="Shiraishi A."/>
            <person name="Satake H."/>
            <person name="Nakayama K."/>
        </authorList>
    </citation>
    <scope>NUCLEOTIDE SEQUENCE</scope>
</reference>
<organism evidence="2">
    <name type="scientific">Tanacetum cinerariifolium</name>
    <name type="common">Dalmatian daisy</name>
    <name type="synonym">Chrysanthemum cinerariifolium</name>
    <dbReference type="NCBI Taxonomy" id="118510"/>
    <lineage>
        <taxon>Eukaryota</taxon>
        <taxon>Viridiplantae</taxon>
        <taxon>Streptophyta</taxon>
        <taxon>Embryophyta</taxon>
        <taxon>Tracheophyta</taxon>
        <taxon>Spermatophyta</taxon>
        <taxon>Magnoliopsida</taxon>
        <taxon>eudicotyledons</taxon>
        <taxon>Gunneridae</taxon>
        <taxon>Pentapetalae</taxon>
        <taxon>asterids</taxon>
        <taxon>campanulids</taxon>
        <taxon>Asterales</taxon>
        <taxon>Asteraceae</taxon>
        <taxon>Asteroideae</taxon>
        <taxon>Anthemideae</taxon>
        <taxon>Anthemidinae</taxon>
        <taxon>Tanacetum</taxon>
    </lineage>
</organism>
<evidence type="ECO:0000256" key="1">
    <source>
        <dbReference type="SAM" id="MobiDB-lite"/>
    </source>
</evidence>
<dbReference type="EMBL" id="BKCJ010570042">
    <property type="protein sequence ID" value="GFB18297.1"/>
    <property type="molecule type" value="Genomic_DNA"/>
</dbReference>
<protein>
    <submittedName>
        <fullName evidence="2">Uncharacterized protein</fullName>
    </submittedName>
</protein>
<proteinExistence type="predicted"/>
<feature type="compositionally biased region" description="Basic and acidic residues" evidence="1">
    <location>
        <begin position="93"/>
        <end position="116"/>
    </location>
</feature>
<evidence type="ECO:0000313" key="2">
    <source>
        <dbReference type="EMBL" id="GFB18297.1"/>
    </source>
</evidence>